<proteinExistence type="predicted"/>
<keyword evidence="3" id="KW-1185">Reference proteome</keyword>
<comment type="caution">
    <text evidence="2">The sequence shown here is derived from an EMBL/GenBank/DDBJ whole genome shotgun (WGS) entry which is preliminary data.</text>
</comment>
<dbReference type="EMBL" id="WSZK01000028">
    <property type="protein sequence ID" value="MWG35897.1"/>
    <property type="molecule type" value="Genomic_DNA"/>
</dbReference>
<sequence length="77" mass="7951">MFAAFLRAGPNILLAALLGAILKVATGPFFDLMGPRSVGHPLRMGLEAVTANWLVVAILAVAVGLIHSAVVESRVSA</sequence>
<feature type="transmembrane region" description="Helical" evidence="1">
    <location>
        <begin position="50"/>
        <end position="71"/>
    </location>
</feature>
<organism evidence="2 3">
    <name type="scientific">Halomarina oriensis</name>
    <dbReference type="NCBI Taxonomy" id="671145"/>
    <lineage>
        <taxon>Archaea</taxon>
        <taxon>Methanobacteriati</taxon>
        <taxon>Methanobacteriota</taxon>
        <taxon>Stenosarchaea group</taxon>
        <taxon>Halobacteria</taxon>
        <taxon>Halobacteriales</taxon>
        <taxon>Natronomonadaceae</taxon>
        <taxon>Halomarina</taxon>
    </lineage>
</organism>
<keyword evidence="1" id="KW-0472">Membrane</keyword>
<keyword evidence="1" id="KW-1133">Transmembrane helix</keyword>
<dbReference type="AlphaFoldDB" id="A0A6B0GR93"/>
<evidence type="ECO:0000256" key="1">
    <source>
        <dbReference type="SAM" id="Phobius"/>
    </source>
</evidence>
<name>A0A6B0GR93_9EURY</name>
<reference evidence="2 3" key="1">
    <citation type="submission" date="2019-12" db="EMBL/GenBank/DDBJ databases">
        <title>Halocatena pleomorpha gen. nov. sp. nov., an extremely halophilic archaeon of family Halobacteriaceae isolated from saltpan soil.</title>
        <authorList>
            <person name="Pal Y."/>
            <person name="Verma A."/>
            <person name="Krishnamurthi S."/>
            <person name="Kumar P."/>
        </authorList>
    </citation>
    <scope>NUCLEOTIDE SEQUENCE [LARGE SCALE GENOMIC DNA]</scope>
    <source>
        <strain evidence="2 3">JCM 16495</strain>
    </source>
</reference>
<protein>
    <submittedName>
        <fullName evidence="2">Uncharacterized protein</fullName>
    </submittedName>
</protein>
<keyword evidence="1" id="KW-0812">Transmembrane</keyword>
<accession>A0A6B0GR93</accession>
<evidence type="ECO:0000313" key="3">
    <source>
        <dbReference type="Proteomes" id="UP000451471"/>
    </source>
</evidence>
<evidence type="ECO:0000313" key="2">
    <source>
        <dbReference type="EMBL" id="MWG35897.1"/>
    </source>
</evidence>
<dbReference type="RefSeq" id="WP_158205565.1">
    <property type="nucleotide sequence ID" value="NZ_WSZK01000028.1"/>
</dbReference>
<gene>
    <name evidence="2" type="ORF">GQS65_15630</name>
</gene>
<dbReference type="Proteomes" id="UP000451471">
    <property type="component" value="Unassembled WGS sequence"/>
</dbReference>